<evidence type="ECO:0000256" key="2">
    <source>
        <dbReference type="ARBA" id="ARBA00005582"/>
    </source>
</evidence>
<evidence type="ECO:0000313" key="20">
    <source>
        <dbReference type="Proteomes" id="UP000721861"/>
    </source>
</evidence>
<keyword evidence="5" id="KW-0479">Metal-binding</keyword>
<evidence type="ECO:0000313" key="19">
    <source>
        <dbReference type="EMBL" id="MBS2213709.1"/>
    </source>
</evidence>
<dbReference type="PANTHER" id="PTHR47707">
    <property type="entry name" value="8-OXO-DGTP DIPHOSPHATASE"/>
    <property type="match status" value="1"/>
</dbReference>
<name>A0ABS5KFM3_9BACT</name>
<dbReference type="PANTHER" id="PTHR47707:SF1">
    <property type="entry name" value="NUDIX HYDROLASE FAMILY PROTEIN"/>
    <property type="match status" value="1"/>
</dbReference>
<evidence type="ECO:0000256" key="8">
    <source>
        <dbReference type="ARBA" id="ARBA00022842"/>
    </source>
</evidence>
<dbReference type="Pfam" id="PF00293">
    <property type="entry name" value="NUDIX"/>
    <property type="match status" value="1"/>
</dbReference>
<dbReference type="RefSeq" id="WP_212231271.1">
    <property type="nucleotide sequence ID" value="NZ_JAGUCN010000032.1"/>
</dbReference>
<evidence type="ECO:0000256" key="15">
    <source>
        <dbReference type="ARBA" id="ARBA00041979"/>
    </source>
</evidence>
<dbReference type="Gene3D" id="3.90.79.10">
    <property type="entry name" value="Nucleoside Triphosphate Pyrophosphohydrolase"/>
    <property type="match status" value="1"/>
</dbReference>
<dbReference type="InterPro" id="IPR015797">
    <property type="entry name" value="NUDIX_hydrolase-like_dom_sf"/>
</dbReference>
<dbReference type="EC" id="3.6.1.55" evidence="12"/>
<evidence type="ECO:0000256" key="7">
    <source>
        <dbReference type="ARBA" id="ARBA00022801"/>
    </source>
</evidence>
<comment type="catalytic activity">
    <reaction evidence="10">
        <text>8-oxo-dGTP + H2O = 8-oxo-dGMP + diphosphate + H(+)</text>
        <dbReference type="Rhea" id="RHEA:31575"/>
        <dbReference type="ChEBI" id="CHEBI:15377"/>
        <dbReference type="ChEBI" id="CHEBI:15378"/>
        <dbReference type="ChEBI" id="CHEBI:33019"/>
        <dbReference type="ChEBI" id="CHEBI:63224"/>
        <dbReference type="ChEBI" id="CHEBI:77896"/>
        <dbReference type="EC" id="3.6.1.55"/>
    </reaction>
</comment>
<accession>A0ABS5KFM3</accession>
<gene>
    <name evidence="19" type="ORF">KEM09_20040</name>
</gene>
<dbReference type="PROSITE" id="PS00893">
    <property type="entry name" value="NUDIX_BOX"/>
    <property type="match status" value="1"/>
</dbReference>
<dbReference type="InterPro" id="IPR000086">
    <property type="entry name" value="NUDIX_hydrolase_dom"/>
</dbReference>
<keyword evidence="3" id="KW-0515">Mutator protein</keyword>
<evidence type="ECO:0000256" key="17">
    <source>
        <dbReference type="RuleBase" id="RU003476"/>
    </source>
</evidence>
<comment type="cofactor">
    <cofactor evidence="1">
        <name>Mg(2+)</name>
        <dbReference type="ChEBI" id="CHEBI:18420"/>
    </cofactor>
</comment>
<sequence length="138" mass="15605">MSSTTNELIQVTCAIIVDNGRILAALRSRQMSQSWKWEFPGGKIDKGETAEECVIREIKEELNILITVNESLTPTIHSYPDKTIKLIPFICSITEGTVTAVEHEKVSWFSPEELKSLNWADADLPVMEEFVRLQVVKV</sequence>
<keyword evidence="6" id="KW-0227">DNA damage</keyword>
<dbReference type="InterPro" id="IPR047127">
    <property type="entry name" value="MutT-like"/>
</dbReference>
<keyword evidence="8" id="KW-0460">Magnesium</keyword>
<organism evidence="19 20">
    <name type="scientific">Carboxylicivirga mesophila</name>
    <dbReference type="NCBI Taxonomy" id="1166478"/>
    <lineage>
        <taxon>Bacteria</taxon>
        <taxon>Pseudomonadati</taxon>
        <taxon>Bacteroidota</taxon>
        <taxon>Bacteroidia</taxon>
        <taxon>Marinilabiliales</taxon>
        <taxon>Marinilabiliaceae</taxon>
        <taxon>Carboxylicivirga</taxon>
    </lineage>
</organism>
<dbReference type="InterPro" id="IPR020476">
    <property type="entry name" value="Nudix_hydrolase"/>
</dbReference>
<evidence type="ECO:0000256" key="4">
    <source>
        <dbReference type="ARBA" id="ARBA00022705"/>
    </source>
</evidence>
<dbReference type="EMBL" id="JAGUCN010000032">
    <property type="protein sequence ID" value="MBS2213709.1"/>
    <property type="molecule type" value="Genomic_DNA"/>
</dbReference>
<evidence type="ECO:0000256" key="3">
    <source>
        <dbReference type="ARBA" id="ARBA00022457"/>
    </source>
</evidence>
<comment type="catalytic activity">
    <reaction evidence="11">
        <text>8-oxo-GTP + H2O = 8-oxo-GMP + diphosphate + H(+)</text>
        <dbReference type="Rhea" id="RHEA:67616"/>
        <dbReference type="ChEBI" id="CHEBI:15377"/>
        <dbReference type="ChEBI" id="CHEBI:15378"/>
        <dbReference type="ChEBI" id="CHEBI:33019"/>
        <dbReference type="ChEBI" id="CHEBI:143553"/>
        <dbReference type="ChEBI" id="CHEBI:145694"/>
    </reaction>
</comment>
<dbReference type="PROSITE" id="PS51462">
    <property type="entry name" value="NUDIX"/>
    <property type="match status" value="1"/>
</dbReference>
<keyword evidence="20" id="KW-1185">Reference proteome</keyword>
<proteinExistence type="inferred from homology"/>
<dbReference type="InterPro" id="IPR020084">
    <property type="entry name" value="NUDIX_hydrolase_CS"/>
</dbReference>
<evidence type="ECO:0000259" key="18">
    <source>
        <dbReference type="PROSITE" id="PS51462"/>
    </source>
</evidence>
<evidence type="ECO:0000256" key="1">
    <source>
        <dbReference type="ARBA" id="ARBA00001946"/>
    </source>
</evidence>
<protein>
    <recommendedName>
        <fullName evidence="13">8-oxo-dGTP diphosphatase</fullName>
        <ecNumber evidence="12">3.6.1.55</ecNumber>
    </recommendedName>
    <alternativeName>
        <fullName evidence="16">7,8-dihydro-8-oxoguanine-triphosphatase</fullName>
    </alternativeName>
    <alternativeName>
        <fullName evidence="15">Mutator protein MutT</fullName>
    </alternativeName>
    <alternativeName>
        <fullName evidence="14">dGTP pyrophosphohydrolase</fullName>
    </alternativeName>
</protein>
<dbReference type="SUPFAM" id="SSF55811">
    <property type="entry name" value="Nudix"/>
    <property type="match status" value="1"/>
</dbReference>
<evidence type="ECO:0000256" key="5">
    <source>
        <dbReference type="ARBA" id="ARBA00022723"/>
    </source>
</evidence>
<reference evidence="19 20" key="1">
    <citation type="journal article" date="2014" name="Int. J. Syst. Evol. Microbiol.">
        <title>Carboxylicivirga gen. nov. in the family Marinilabiliaceae with two novel species, Carboxylicivirga mesophila sp. nov. and Carboxylicivirga taeanensis sp. nov., and reclassification of Cytophaga fermentans as Saccharicrinis fermentans gen. nov., comb. nov.</title>
        <authorList>
            <person name="Yang S.H."/>
            <person name="Seo H.S."/>
            <person name="Woo J.H."/>
            <person name="Oh H.M."/>
            <person name="Jang H."/>
            <person name="Lee J.H."/>
            <person name="Kim S.J."/>
            <person name="Kwon K.K."/>
        </authorList>
    </citation>
    <scope>NUCLEOTIDE SEQUENCE [LARGE SCALE GENOMIC DNA]</scope>
    <source>
        <strain evidence="19 20">JCM 18290</strain>
    </source>
</reference>
<evidence type="ECO:0000256" key="6">
    <source>
        <dbReference type="ARBA" id="ARBA00022763"/>
    </source>
</evidence>
<dbReference type="Proteomes" id="UP000721861">
    <property type="component" value="Unassembled WGS sequence"/>
</dbReference>
<keyword evidence="9" id="KW-0234">DNA repair</keyword>
<evidence type="ECO:0000256" key="10">
    <source>
        <dbReference type="ARBA" id="ARBA00035861"/>
    </source>
</evidence>
<evidence type="ECO:0000256" key="13">
    <source>
        <dbReference type="ARBA" id="ARBA00040794"/>
    </source>
</evidence>
<evidence type="ECO:0000256" key="9">
    <source>
        <dbReference type="ARBA" id="ARBA00023204"/>
    </source>
</evidence>
<evidence type="ECO:0000256" key="11">
    <source>
        <dbReference type="ARBA" id="ARBA00036904"/>
    </source>
</evidence>
<evidence type="ECO:0000256" key="16">
    <source>
        <dbReference type="ARBA" id="ARBA00042798"/>
    </source>
</evidence>
<keyword evidence="7 17" id="KW-0378">Hydrolase</keyword>
<keyword evidence="4" id="KW-0235">DNA replication</keyword>
<comment type="caution">
    <text evidence="19">The sequence shown here is derived from an EMBL/GenBank/DDBJ whole genome shotgun (WGS) entry which is preliminary data.</text>
</comment>
<dbReference type="PRINTS" id="PR00502">
    <property type="entry name" value="NUDIXFAMILY"/>
</dbReference>
<dbReference type="CDD" id="cd03425">
    <property type="entry name" value="NUDIX_MutT_NudA_like"/>
    <property type="match status" value="1"/>
</dbReference>
<comment type="similarity">
    <text evidence="2 17">Belongs to the Nudix hydrolase family.</text>
</comment>
<feature type="domain" description="Nudix hydrolase" evidence="18">
    <location>
        <begin position="7"/>
        <end position="132"/>
    </location>
</feature>
<evidence type="ECO:0000256" key="12">
    <source>
        <dbReference type="ARBA" id="ARBA00038905"/>
    </source>
</evidence>
<evidence type="ECO:0000256" key="14">
    <source>
        <dbReference type="ARBA" id="ARBA00041592"/>
    </source>
</evidence>